<proteinExistence type="predicted"/>
<dbReference type="AlphaFoldDB" id="A0AAP2RF44"/>
<keyword evidence="1" id="KW-0328">Glycosyltransferase</keyword>
<dbReference type="PANTHER" id="PTHR12526:SF510">
    <property type="entry name" value="D-INOSITOL 3-PHOSPHATE GLYCOSYLTRANSFERASE"/>
    <property type="match status" value="1"/>
</dbReference>
<dbReference type="Proteomes" id="UP001320159">
    <property type="component" value="Unassembled WGS sequence"/>
</dbReference>
<evidence type="ECO:0000256" key="1">
    <source>
        <dbReference type="ARBA" id="ARBA00022676"/>
    </source>
</evidence>
<evidence type="ECO:0000313" key="6">
    <source>
        <dbReference type="Proteomes" id="UP001320159"/>
    </source>
</evidence>
<feature type="domain" description="Glycosyl transferase family 1" evidence="3">
    <location>
        <begin position="187"/>
        <end position="369"/>
    </location>
</feature>
<evidence type="ECO:0000259" key="3">
    <source>
        <dbReference type="Pfam" id="PF00534"/>
    </source>
</evidence>
<keyword evidence="2" id="KW-0808">Transferase</keyword>
<dbReference type="EMBL" id="PGCK01000014">
    <property type="protein sequence ID" value="MCD1296178.1"/>
    <property type="molecule type" value="Genomic_DNA"/>
</dbReference>
<dbReference type="GO" id="GO:0016757">
    <property type="term" value="F:glycosyltransferase activity"/>
    <property type="evidence" value="ECO:0007669"/>
    <property type="project" value="UniProtKB-KW"/>
</dbReference>
<name>A0AAP2RF44_9EURY</name>
<protein>
    <submittedName>
        <fullName evidence="5">Glycosyltransferase family 1 protein</fullName>
    </submittedName>
</protein>
<dbReference type="Gene3D" id="3.40.50.2000">
    <property type="entry name" value="Glycogen Phosphorylase B"/>
    <property type="match status" value="2"/>
</dbReference>
<keyword evidence="6" id="KW-1185">Reference proteome</keyword>
<evidence type="ECO:0000313" key="5">
    <source>
        <dbReference type="EMBL" id="MCD1296178.1"/>
    </source>
</evidence>
<dbReference type="PANTHER" id="PTHR12526">
    <property type="entry name" value="GLYCOSYLTRANSFERASE"/>
    <property type="match status" value="1"/>
</dbReference>
<dbReference type="InterPro" id="IPR001296">
    <property type="entry name" value="Glyco_trans_1"/>
</dbReference>
<dbReference type="RefSeq" id="WP_230743119.1">
    <property type="nucleotide sequence ID" value="NZ_PGCK01000014.1"/>
</dbReference>
<dbReference type="CDD" id="cd03801">
    <property type="entry name" value="GT4_PimA-like"/>
    <property type="match status" value="1"/>
</dbReference>
<evidence type="ECO:0000256" key="2">
    <source>
        <dbReference type="ARBA" id="ARBA00022679"/>
    </source>
</evidence>
<accession>A0AAP2RF44</accession>
<dbReference type="InterPro" id="IPR028098">
    <property type="entry name" value="Glyco_trans_4-like_N"/>
</dbReference>
<organism evidence="5 6">
    <name type="scientific">Methanooceanicella nereidis</name>
    <dbReference type="NCBI Taxonomy" id="2052831"/>
    <lineage>
        <taxon>Archaea</taxon>
        <taxon>Methanobacteriati</taxon>
        <taxon>Methanobacteriota</taxon>
        <taxon>Stenosarchaea group</taxon>
        <taxon>Methanomicrobia</taxon>
        <taxon>Methanocellales</taxon>
        <taxon>Methanocellaceae</taxon>
        <taxon>Methanooceanicella</taxon>
    </lineage>
</organism>
<evidence type="ECO:0000259" key="4">
    <source>
        <dbReference type="Pfam" id="PF13439"/>
    </source>
</evidence>
<gene>
    <name evidence="5" type="ORF">CUJ83_14340</name>
</gene>
<reference evidence="5 6" key="1">
    <citation type="submission" date="2017-11" db="EMBL/GenBank/DDBJ databases">
        <title>Isolation and Characterization of Family Methanocellaceae Species from Potential Methane Hydrate Area Offshore Southwestern Taiwan.</title>
        <authorList>
            <person name="Zhang W.-L."/>
            <person name="Chen W.-C."/>
            <person name="Lai M.-C."/>
            <person name="Chen S.-C."/>
        </authorList>
    </citation>
    <scope>NUCLEOTIDE SEQUENCE [LARGE SCALE GENOMIC DNA]</scope>
    <source>
        <strain evidence="5 6">CWC-04</strain>
    </source>
</reference>
<comment type="caution">
    <text evidence="5">The sequence shown here is derived from an EMBL/GenBank/DDBJ whole genome shotgun (WGS) entry which is preliminary data.</text>
</comment>
<dbReference type="SUPFAM" id="SSF53756">
    <property type="entry name" value="UDP-Glycosyltransferase/glycogen phosphorylase"/>
    <property type="match status" value="1"/>
</dbReference>
<feature type="domain" description="Glycosyltransferase subfamily 4-like N-terminal" evidence="4">
    <location>
        <begin position="14"/>
        <end position="180"/>
    </location>
</feature>
<dbReference type="Pfam" id="PF00534">
    <property type="entry name" value="Glycos_transf_1"/>
    <property type="match status" value="1"/>
</dbReference>
<sequence length="429" mass="48672">MKIGVLHWAFPPVVGGVESHLIYLYGELAQKGHDISILTAPHPERDDSSVKWCKIVSDDLMNLDSLQNSIPKEGRYEKVYDMIENFILDETPDVVHAHNFHYFIPDHAECLDEVCKKYGIPMVLTIHNYWEDDLCRHLMKDIGWDKIVAVSYHMKNPSLFDSKVPLDKVEVHYHGVDLDKYRVIEDRDSVRSKLNLDGREVVFHPARACRSKGTMHSIEAVARLRERYPNICLIVSGNGDSVDFEQERPQFRSEVASLVDELKMRDNILFVSPSGDEMPLYMNASDVILYPTIMPQGEAFGIAPVEAMACGKPVIVTNSGGLVESTSMNINGIVVDRDPDKLVDALVENIDRLLTDKNYAEYLGSNGREIAIERFDSRKMAMRMEDLYNRLLNENLTKCESRVGPAIKRKAGDDKIKANCTHSTSFKLI</sequence>
<dbReference type="Pfam" id="PF13439">
    <property type="entry name" value="Glyco_transf_4"/>
    <property type="match status" value="1"/>
</dbReference>